<dbReference type="EMBL" id="JAAOAS010000451">
    <property type="protein sequence ID" value="KAF5575904.1"/>
    <property type="molecule type" value="Genomic_DNA"/>
</dbReference>
<organism evidence="2 3">
    <name type="scientific">Fusarium pseudocircinatum</name>
    <dbReference type="NCBI Taxonomy" id="56676"/>
    <lineage>
        <taxon>Eukaryota</taxon>
        <taxon>Fungi</taxon>
        <taxon>Dikarya</taxon>
        <taxon>Ascomycota</taxon>
        <taxon>Pezizomycotina</taxon>
        <taxon>Sordariomycetes</taxon>
        <taxon>Hypocreomycetidae</taxon>
        <taxon>Hypocreales</taxon>
        <taxon>Nectriaceae</taxon>
        <taxon>Fusarium</taxon>
        <taxon>Fusarium fujikuroi species complex</taxon>
    </lineage>
</organism>
<dbReference type="Proteomes" id="UP000546213">
    <property type="component" value="Unassembled WGS sequence"/>
</dbReference>
<evidence type="ECO:0000313" key="3">
    <source>
        <dbReference type="Proteomes" id="UP000546213"/>
    </source>
</evidence>
<dbReference type="AlphaFoldDB" id="A0A8H5NRZ9"/>
<comment type="caution">
    <text evidence="2">The sequence shown here is derived from an EMBL/GenBank/DDBJ whole genome shotgun (WGS) entry which is preliminary data.</text>
</comment>
<gene>
    <name evidence="2" type="ORF">FPCIR_12908</name>
</gene>
<name>A0A8H5NRZ9_9HYPO</name>
<feature type="compositionally biased region" description="Polar residues" evidence="1">
    <location>
        <begin position="203"/>
        <end position="213"/>
    </location>
</feature>
<accession>A0A8H5NRZ9</accession>
<dbReference type="OrthoDB" id="5105514at2759"/>
<reference evidence="2 3" key="1">
    <citation type="submission" date="2020-05" db="EMBL/GenBank/DDBJ databases">
        <title>Identification and distribution of gene clusters putatively required for synthesis of sphingolipid metabolism inhibitors in phylogenetically diverse species of the filamentous fungus Fusarium.</title>
        <authorList>
            <person name="Kim H.-S."/>
            <person name="Busman M."/>
            <person name="Brown D.W."/>
            <person name="Divon H."/>
            <person name="Uhlig S."/>
            <person name="Proctor R.H."/>
        </authorList>
    </citation>
    <scope>NUCLEOTIDE SEQUENCE [LARGE SCALE GENOMIC DNA]</scope>
    <source>
        <strain evidence="2 3">NRRL 36939</strain>
    </source>
</reference>
<protein>
    <submittedName>
        <fullName evidence="2">Uncharacterized protein</fullName>
    </submittedName>
</protein>
<proteinExistence type="predicted"/>
<evidence type="ECO:0000256" key="1">
    <source>
        <dbReference type="SAM" id="MobiDB-lite"/>
    </source>
</evidence>
<feature type="region of interest" description="Disordered" evidence="1">
    <location>
        <begin position="176"/>
        <end position="255"/>
    </location>
</feature>
<evidence type="ECO:0000313" key="2">
    <source>
        <dbReference type="EMBL" id="KAF5575904.1"/>
    </source>
</evidence>
<keyword evidence="3" id="KW-1185">Reference proteome</keyword>
<sequence>MFEEAILKELSKLNESHSNFVAGIKPSGNARIELEPLSLNAVNTPTVILEVAYTQKAKDLPRLAHEYIESSRGDIKVVVGLDINPNKQSTISMWRSRIEANGGRDEDVYIDHVVDSDPFRTADKAPVNETKSLKLYLDDFTFDELSEATYKDVEISISYGALCHFLDQAEEAQQRREAAEVKENRKARRRTRRMASLPLDSTPEPSEPSQSASDENEGIEGLYRSEDPNQSVQTSPGKHAGPTMETRAAKKQRRT</sequence>